<feature type="region of interest" description="Disordered" evidence="5">
    <location>
        <begin position="404"/>
        <end position="452"/>
    </location>
</feature>
<evidence type="ECO:0000259" key="6">
    <source>
        <dbReference type="SMART" id="SM00853"/>
    </source>
</evidence>
<dbReference type="GO" id="GO:0030983">
    <property type="term" value="F:mismatched DNA binding"/>
    <property type="evidence" value="ECO:0007669"/>
    <property type="project" value="InterPro"/>
</dbReference>
<name>A0A845L0W7_9FIRM</name>
<sequence length="699" mass="77551">MGVIQRLDAHTVNQIAAGEVVERPASIVKELLENALDAGATRIDVTLAEGGKKLIRIIDNGCGMAADDAELCVERHATSKIRRAEDLMAVQTLGFRGEALPSIAAVSRLVITTRRSMDSQATRVRIEGGERYPIEAVGAPPGTTVQVEDLFFNTPARRKFLRSATAEGSACAEVIWRLAAAHPQVAFSLTQGKQTSFRSPGNNKSLETLSAVFGREIIPFLLPLSASAPDGWTLKGFVGSPSLHRNNRNHQNWFVNQRWVRCRSLSQAVEEAYHGMLPGGRFPFFVLHLELPPQTVDVNSHPTKQEIKIDRERDVADFTRQAVLQTLRSRSLSRPLWSAAPLRTDGAPLSQPTTRDLTLARQKDASPLTAIQGRISSAPTAFIGEKTAEGERWRQDRLLLHREGAVSQVSMPTEQERPENLERLGSAERLDRDDFKRQGKEPYRESDQELRPDCFRESLEETHPTEFPPESQSESILKCLPETLRHHRQDPSATKECQPEEGLAAGDVADWIPIGQFQRSYILAEGGDALYLVDQHAAHERVLYHELKERYLNEAGECASQQLLLPVTVTLTPAEFQGAIEAIAELRDAGLIVEHFGGNTLLIRAVPVGLPPGEEEGLFRDILNGLMKGLHDREVIRGAALSSMACRGAVKAGQAMSHAEMSALLQRLARLEGVDTCPHGRPYLLRIDRRELERRFYRS</sequence>
<evidence type="ECO:0000256" key="1">
    <source>
        <dbReference type="ARBA" id="ARBA00006082"/>
    </source>
</evidence>
<accession>A0A845L0W7</accession>
<dbReference type="RefSeq" id="WP_161254374.1">
    <property type="nucleotide sequence ID" value="NZ_WXEY01000002.1"/>
</dbReference>
<evidence type="ECO:0000259" key="7">
    <source>
        <dbReference type="SMART" id="SM01340"/>
    </source>
</evidence>
<dbReference type="InterPro" id="IPR037198">
    <property type="entry name" value="MutL_C_sf"/>
</dbReference>
<dbReference type="InterPro" id="IPR020568">
    <property type="entry name" value="Ribosomal_Su5_D2-typ_SF"/>
</dbReference>
<reference evidence="8 9" key="1">
    <citation type="submission" date="2020-01" db="EMBL/GenBank/DDBJ databases">
        <title>Whole-genome sequence of Heliobacterium undosum DSM 13378.</title>
        <authorList>
            <person name="Kyndt J.A."/>
            <person name="Meyer T.E."/>
        </authorList>
    </citation>
    <scope>NUCLEOTIDE SEQUENCE [LARGE SCALE GENOMIC DNA]</scope>
    <source>
        <strain evidence="8 9">DSM 13378</strain>
    </source>
</reference>
<dbReference type="InterPro" id="IPR038973">
    <property type="entry name" value="MutL/Mlh/Pms-like"/>
</dbReference>
<keyword evidence="8" id="KW-0540">Nuclease</keyword>
<comment type="function">
    <text evidence="4">This protein is involved in the repair of mismatches in DNA. It is required for dam-dependent methyl-directed DNA mismatch repair. May act as a 'molecular matchmaker', a protein that promotes the formation of a stable complex between two or more DNA-binding proteins in an ATP-dependent manner without itself being part of a final effector complex.</text>
</comment>
<keyword evidence="2 4" id="KW-0227">DNA damage</keyword>
<dbReference type="GO" id="GO:0032300">
    <property type="term" value="C:mismatch repair complex"/>
    <property type="evidence" value="ECO:0007669"/>
    <property type="project" value="InterPro"/>
</dbReference>
<dbReference type="SMART" id="SM01340">
    <property type="entry name" value="DNA_mis_repair"/>
    <property type="match status" value="1"/>
</dbReference>
<evidence type="ECO:0000256" key="2">
    <source>
        <dbReference type="ARBA" id="ARBA00022763"/>
    </source>
</evidence>
<dbReference type="InterPro" id="IPR042120">
    <property type="entry name" value="MutL_C_dimsub"/>
</dbReference>
<dbReference type="InterPro" id="IPR014721">
    <property type="entry name" value="Ribsml_uS5_D2-typ_fold_subgr"/>
</dbReference>
<comment type="similarity">
    <text evidence="1 4">Belongs to the DNA mismatch repair MutL/HexB family.</text>
</comment>
<dbReference type="OrthoDB" id="9763467at2"/>
<keyword evidence="9" id="KW-1185">Reference proteome</keyword>
<dbReference type="FunFam" id="3.30.565.10:FF:000003">
    <property type="entry name" value="DNA mismatch repair endonuclease MutL"/>
    <property type="match status" value="1"/>
</dbReference>
<evidence type="ECO:0000256" key="3">
    <source>
        <dbReference type="ARBA" id="ARBA00023204"/>
    </source>
</evidence>
<dbReference type="SUPFAM" id="SSF55874">
    <property type="entry name" value="ATPase domain of HSP90 chaperone/DNA topoisomerase II/histidine kinase"/>
    <property type="match status" value="1"/>
</dbReference>
<dbReference type="Gene3D" id="3.30.1370.100">
    <property type="entry name" value="MutL, C-terminal domain, regulatory subdomain"/>
    <property type="match status" value="1"/>
</dbReference>
<feature type="domain" description="MutL C-terminal dimerisation" evidence="6">
    <location>
        <begin position="513"/>
        <end position="656"/>
    </location>
</feature>
<dbReference type="Gene3D" id="3.30.565.10">
    <property type="entry name" value="Histidine kinase-like ATPase, C-terminal domain"/>
    <property type="match status" value="1"/>
</dbReference>
<protein>
    <recommendedName>
        <fullName evidence="4">DNA mismatch repair protein MutL</fullName>
    </recommendedName>
</protein>
<dbReference type="CDD" id="cd16926">
    <property type="entry name" value="HATPase_MutL-MLH-PMS-like"/>
    <property type="match status" value="1"/>
</dbReference>
<dbReference type="SMART" id="SM00853">
    <property type="entry name" value="MutL_C"/>
    <property type="match status" value="1"/>
</dbReference>
<dbReference type="InterPro" id="IPR014790">
    <property type="entry name" value="MutL_C"/>
</dbReference>
<dbReference type="InterPro" id="IPR002099">
    <property type="entry name" value="MutL/Mlh/PMS"/>
</dbReference>
<dbReference type="SUPFAM" id="SSF54211">
    <property type="entry name" value="Ribosomal protein S5 domain 2-like"/>
    <property type="match status" value="1"/>
</dbReference>
<evidence type="ECO:0000256" key="5">
    <source>
        <dbReference type="SAM" id="MobiDB-lite"/>
    </source>
</evidence>
<keyword evidence="3 4" id="KW-0234">DNA repair</keyword>
<evidence type="ECO:0000313" key="8">
    <source>
        <dbReference type="EMBL" id="MZP28585.1"/>
    </source>
</evidence>
<dbReference type="EMBL" id="WXEY01000002">
    <property type="protein sequence ID" value="MZP28585.1"/>
    <property type="molecule type" value="Genomic_DNA"/>
</dbReference>
<comment type="caution">
    <text evidence="8">The sequence shown here is derived from an EMBL/GenBank/DDBJ whole genome shotgun (WGS) entry which is preliminary data.</text>
</comment>
<keyword evidence="8" id="KW-0378">Hydrolase</keyword>
<dbReference type="NCBIfam" id="TIGR00585">
    <property type="entry name" value="mutl"/>
    <property type="match status" value="1"/>
</dbReference>
<dbReference type="SUPFAM" id="SSF118116">
    <property type="entry name" value="DNA mismatch repair protein MutL"/>
    <property type="match status" value="1"/>
</dbReference>
<dbReference type="CDD" id="cd00782">
    <property type="entry name" value="MutL_Trans"/>
    <property type="match status" value="1"/>
</dbReference>
<dbReference type="GO" id="GO:0005524">
    <property type="term" value="F:ATP binding"/>
    <property type="evidence" value="ECO:0007669"/>
    <property type="project" value="InterPro"/>
</dbReference>
<dbReference type="InterPro" id="IPR036890">
    <property type="entry name" value="HATPase_C_sf"/>
</dbReference>
<dbReference type="GO" id="GO:0016887">
    <property type="term" value="F:ATP hydrolysis activity"/>
    <property type="evidence" value="ECO:0007669"/>
    <property type="project" value="InterPro"/>
</dbReference>
<dbReference type="InterPro" id="IPR020667">
    <property type="entry name" value="DNA_mismatch_repair_MutL"/>
</dbReference>
<dbReference type="InterPro" id="IPR042121">
    <property type="entry name" value="MutL_C_regsub"/>
</dbReference>
<dbReference type="Gene3D" id="3.30.230.10">
    <property type="match status" value="1"/>
</dbReference>
<feature type="domain" description="DNA mismatch repair protein S5" evidence="7">
    <location>
        <begin position="209"/>
        <end position="328"/>
    </location>
</feature>
<dbReference type="HAMAP" id="MF_00149">
    <property type="entry name" value="DNA_mis_repair"/>
    <property type="match status" value="1"/>
</dbReference>
<dbReference type="Pfam" id="PF13589">
    <property type="entry name" value="HATPase_c_3"/>
    <property type="match status" value="1"/>
</dbReference>
<dbReference type="InterPro" id="IPR013507">
    <property type="entry name" value="DNA_mismatch_S5_2-like"/>
</dbReference>
<gene>
    <name evidence="4 8" type="primary">mutL</name>
    <name evidence="8" type="ORF">GTO91_02480</name>
</gene>
<dbReference type="GO" id="GO:0004519">
    <property type="term" value="F:endonuclease activity"/>
    <property type="evidence" value="ECO:0007669"/>
    <property type="project" value="UniProtKB-KW"/>
</dbReference>
<dbReference type="GO" id="GO:0006298">
    <property type="term" value="P:mismatch repair"/>
    <property type="evidence" value="ECO:0007669"/>
    <property type="project" value="UniProtKB-UniRule"/>
</dbReference>
<dbReference type="GO" id="GO:0140664">
    <property type="term" value="F:ATP-dependent DNA damage sensor activity"/>
    <property type="evidence" value="ECO:0007669"/>
    <property type="project" value="InterPro"/>
</dbReference>
<dbReference type="InterPro" id="IPR014762">
    <property type="entry name" value="DNA_mismatch_repair_CS"/>
</dbReference>
<keyword evidence="8" id="KW-0255">Endonuclease</keyword>
<evidence type="ECO:0000313" key="9">
    <source>
        <dbReference type="Proteomes" id="UP000463470"/>
    </source>
</evidence>
<dbReference type="Proteomes" id="UP000463470">
    <property type="component" value="Unassembled WGS sequence"/>
</dbReference>
<organism evidence="8 9">
    <name type="scientific">Heliomicrobium undosum</name>
    <dbReference type="NCBI Taxonomy" id="121734"/>
    <lineage>
        <taxon>Bacteria</taxon>
        <taxon>Bacillati</taxon>
        <taxon>Bacillota</taxon>
        <taxon>Clostridia</taxon>
        <taxon>Eubacteriales</taxon>
        <taxon>Heliobacteriaceae</taxon>
        <taxon>Heliomicrobium</taxon>
    </lineage>
</organism>
<evidence type="ECO:0000256" key="4">
    <source>
        <dbReference type="HAMAP-Rule" id="MF_00149"/>
    </source>
</evidence>
<dbReference type="PANTHER" id="PTHR10073:SF12">
    <property type="entry name" value="DNA MISMATCH REPAIR PROTEIN MLH1"/>
    <property type="match status" value="1"/>
</dbReference>
<proteinExistence type="inferred from homology"/>
<dbReference type="Gene3D" id="3.30.1540.20">
    <property type="entry name" value="MutL, C-terminal domain, dimerisation subdomain"/>
    <property type="match status" value="1"/>
</dbReference>
<feature type="compositionally biased region" description="Basic and acidic residues" evidence="5">
    <location>
        <begin position="414"/>
        <end position="452"/>
    </location>
</feature>
<dbReference type="Pfam" id="PF08676">
    <property type="entry name" value="MutL_C"/>
    <property type="match status" value="1"/>
</dbReference>
<dbReference type="PANTHER" id="PTHR10073">
    <property type="entry name" value="DNA MISMATCH REPAIR PROTEIN MLH, PMS, MUTL"/>
    <property type="match status" value="1"/>
</dbReference>
<dbReference type="PROSITE" id="PS00058">
    <property type="entry name" value="DNA_MISMATCH_REPAIR_1"/>
    <property type="match status" value="1"/>
</dbReference>
<dbReference type="AlphaFoldDB" id="A0A845L0W7"/>
<dbReference type="Pfam" id="PF01119">
    <property type="entry name" value="DNA_mis_repair"/>
    <property type="match status" value="1"/>
</dbReference>